<keyword evidence="2" id="KW-0812">Transmembrane</keyword>
<evidence type="ECO:0000313" key="4">
    <source>
        <dbReference type="Proteomes" id="UP000829685"/>
    </source>
</evidence>
<feature type="compositionally biased region" description="Basic and acidic residues" evidence="1">
    <location>
        <begin position="423"/>
        <end position="433"/>
    </location>
</feature>
<proteinExistence type="predicted"/>
<feature type="transmembrane region" description="Helical" evidence="2">
    <location>
        <begin position="250"/>
        <end position="271"/>
    </location>
</feature>
<feature type="transmembrane region" description="Helical" evidence="2">
    <location>
        <begin position="183"/>
        <end position="203"/>
    </location>
</feature>
<keyword evidence="4" id="KW-1185">Reference proteome</keyword>
<feature type="transmembrane region" description="Helical" evidence="2">
    <location>
        <begin position="12"/>
        <end position="34"/>
    </location>
</feature>
<keyword evidence="2" id="KW-0472">Membrane</keyword>
<dbReference type="EMBL" id="JAFIMR010000034">
    <property type="protein sequence ID" value="KAI1859333.1"/>
    <property type="molecule type" value="Genomic_DNA"/>
</dbReference>
<keyword evidence="2" id="KW-1133">Transmembrane helix</keyword>
<feature type="transmembrane region" description="Helical" evidence="2">
    <location>
        <begin position="143"/>
        <end position="163"/>
    </location>
</feature>
<sequence length="459" mass="52311">MVGQLPEGSDGLAAATLTFAAASLICSSLVIWLTWCHNERLSYVALLAYFTLTSTLCSLIQQIHDIAHFRDVILEQHEARLKNPLSPDGRVANGSTGMDLILYYMQFYCYQVMSMLVLWWASELTQSVYGFMHKRSTRKTLRKVNAAGKIVAIILPLIIILLLRTPPVQKSQLTFTVLTDVPLGLSMGIGSILMVFILARYIYSKRKLLRFEPGRGDSTTDAESQLSFHNASRVSKTSRPRRRAIYDRWLMTRFTIAFLFLAVFQGTATLFQQLSIQSFQAKISIPEPDLSASNANRILLLFIPGNLPGVALFVVFGTTTAFRQHMSKTLQRLKPEWRLPNLFRRNRGLMYDDLPSPHVVPMAKIREMGPDLMKKLPHRPDSRSDYSDDEDVELQRVERAKLHDRHSIYVMRTLSVHMTTIPMRERPTTDSSKDSTPSLVIMRQISEESEIPRAYRNDL</sequence>
<feature type="transmembrane region" description="Helical" evidence="2">
    <location>
        <begin position="298"/>
        <end position="322"/>
    </location>
</feature>
<organism evidence="3 4">
    <name type="scientific">Neoarthrinium moseri</name>
    <dbReference type="NCBI Taxonomy" id="1658444"/>
    <lineage>
        <taxon>Eukaryota</taxon>
        <taxon>Fungi</taxon>
        <taxon>Dikarya</taxon>
        <taxon>Ascomycota</taxon>
        <taxon>Pezizomycotina</taxon>
        <taxon>Sordariomycetes</taxon>
        <taxon>Xylariomycetidae</taxon>
        <taxon>Amphisphaeriales</taxon>
        <taxon>Apiosporaceae</taxon>
        <taxon>Neoarthrinium</taxon>
    </lineage>
</organism>
<feature type="transmembrane region" description="Helical" evidence="2">
    <location>
        <begin position="101"/>
        <end position="122"/>
    </location>
</feature>
<gene>
    <name evidence="3" type="ORF">JX265_010336</name>
</gene>
<evidence type="ECO:0000256" key="1">
    <source>
        <dbReference type="SAM" id="MobiDB-lite"/>
    </source>
</evidence>
<evidence type="ECO:0008006" key="5">
    <source>
        <dbReference type="Google" id="ProtNLM"/>
    </source>
</evidence>
<accession>A0A9P9WED2</accession>
<dbReference type="Proteomes" id="UP000829685">
    <property type="component" value="Unassembled WGS sequence"/>
</dbReference>
<feature type="transmembrane region" description="Helical" evidence="2">
    <location>
        <begin position="41"/>
        <end position="61"/>
    </location>
</feature>
<evidence type="ECO:0000256" key="2">
    <source>
        <dbReference type="SAM" id="Phobius"/>
    </source>
</evidence>
<reference evidence="3" key="1">
    <citation type="submission" date="2021-03" db="EMBL/GenBank/DDBJ databases">
        <title>Revisited historic fungal species revealed as producer of novel bioactive compounds through whole genome sequencing and comparative genomics.</title>
        <authorList>
            <person name="Vignolle G.A."/>
            <person name="Hochenegger N."/>
            <person name="Mach R.L."/>
            <person name="Mach-Aigner A.R."/>
            <person name="Javad Rahimi M."/>
            <person name="Salim K.A."/>
            <person name="Chan C.M."/>
            <person name="Lim L.B.L."/>
            <person name="Cai F."/>
            <person name="Druzhinina I.S."/>
            <person name="U'Ren J.M."/>
            <person name="Derntl C."/>
        </authorList>
    </citation>
    <scope>NUCLEOTIDE SEQUENCE</scope>
    <source>
        <strain evidence="3">TUCIM 5799</strain>
    </source>
</reference>
<evidence type="ECO:0000313" key="3">
    <source>
        <dbReference type="EMBL" id="KAI1859333.1"/>
    </source>
</evidence>
<comment type="caution">
    <text evidence="3">The sequence shown here is derived from an EMBL/GenBank/DDBJ whole genome shotgun (WGS) entry which is preliminary data.</text>
</comment>
<name>A0A9P9WED2_9PEZI</name>
<protein>
    <recommendedName>
        <fullName evidence="5">Glycoside hydrolase protein</fullName>
    </recommendedName>
</protein>
<feature type="region of interest" description="Disordered" evidence="1">
    <location>
        <begin position="423"/>
        <end position="445"/>
    </location>
</feature>
<dbReference type="AlphaFoldDB" id="A0A9P9WED2"/>